<feature type="region of interest" description="Disordered" evidence="1">
    <location>
        <begin position="264"/>
        <end position="298"/>
    </location>
</feature>
<reference evidence="2 3" key="1">
    <citation type="journal article" date="2018" name="Mol. Biol. Evol.">
        <title>Broad Genomic Sampling Reveals a Smut Pathogenic Ancestry of the Fungal Clade Ustilaginomycotina.</title>
        <authorList>
            <person name="Kijpornyongpan T."/>
            <person name="Mondo S.J."/>
            <person name="Barry K."/>
            <person name="Sandor L."/>
            <person name="Lee J."/>
            <person name="Lipzen A."/>
            <person name="Pangilinan J."/>
            <person name="LaButti K."/>
            <person name="Hainaut M."/>
            <person name="Henrissat B."/>
            <person name="Grigoriev I.V."/>
            <person name="Spatafora J.W."/>
            <person name="Aime M.C."/>
        </authorList>
    </citation>
    <scope>NUCLEOTIDE SEQUENCE [LARGE SCALE GENOMIC DNA]</scope>
    <source>
        <strain evidence="2 3">MCA 4186</strain>
    </source>
</reference>
<dbReference type="EMBL" id="KZ819284">
    <property type="protein sequence ID" value="PWO00664.1"/>
    <property type="molecule type" value="Genomic_DNA"/>
</dbReference>
<name>A0A316ZK30_9BASI</name>
<dbReference type="GeneID" id="37266530"/>
<feature type="compositionally biased region" description="Low complexity" evidence="1">
    <location>
        <begin position="179"/>
        <end position="191"/>
    </location>
</feature>
<feature type="compositionally biased region" description="Acidic residues" evidence="1">
    <location>
        <begin position="272"/>
        <end position="284"/>
    </location>
</feature>
<feature type="region of interest" description="Disordered" evidence="1">
    <location>
        <begin position="615"/>
        <end position="637"/>
    </location>
</feature>
<organism evidence="2 3">
    <name type="scientific">Tilletiopsis washingtonensis</name>
    <dbReference type="NCBI Taxonomy" id="58919"/>
    <lineage>
        <taxon>Eukaryota</taxon>
        <taxon>Fungi</taxon>
        <taxon>Dikarya</taxon>
        <taxon>Basidiomycota</taxon>
        <taxon>Ustilaginomycotina</taxon>
        <taxon>Exobasidiomycetes</taxon>
        <taxon>Entylomatales</taxon>
        <taxon>Entylomatales incertae sedis</taxon>
        <taxon>Tilletiopsis</taxon>
    </lineage>
</organism>
<evidence type="ECO:0000313" key="3">
    <source>
        <dbReference type="Proteomes" id="UP000245946"/>
    </source>
</evidence>
<protein>
    <submittedName>
        <fullName evidence="2">Uncharacterized protein</fullName>
    </submittedName>
</protein>
<dbReference type="AlphaFoldDB" id="A0A316ZK30"/>
<evidence type="ECO:0000313" key="2">
    <source>
        <dbReference type="EMBL" id="PWO00664.1"/>
    </source>
</evidence>
<feature type="compositionally biased region" description="Basic and acidic residues" evidence="1">
    <location>
        <begin position="164"/>
        <end position="178"/>
    </location>
</feature>
<dbReference type="Proteomes" id="UP000245946">
    <property type="component" value="Unassembled WGS sequence"/>
</dbReference>
<gene>
    <name evidence="2" type="ORF">FA09DRAFT_108774</name>
</gene>
<dbReference type="RefSeq" id="XP_025600942.1">
    <property type="nucleotide sequence ID" value="XM_025738984.1"/>
</dbReference>
<evidence type="ECO:0000256" key="1">
    <source>
        <dbReference type="SAM" id="MobiDB-lite"/>
    </source>
</evidence>
<accession>A0A316ZK30</accession>
<feature type="region of interest" description="Disordered" evidence="1">
    <location>
        <begin position="138"/>
        <end position="191"/>
    </location>
</feature>
<feature type="compositionally biased region" description="Low complexity" evidence="1">
    <location>
        <begin position="138"/>
        <end position="163"/>
    </location>
</feature>
<feature type="compositionally biased region" description="Basic and acidic residues" evidence="1">
    <location>
        <begin position="615"/>
        <end position="631"/>
    </location>
</feature>
<keyword evidence="3" id="KW-1185">Reference proteome</keyword>
<sequence length="662" mass="70809">MPRVTSNARARQILACCDTEEYRRAHTASVAQWAVTQARSETAAARAVDVKPQPQHGLVQGSKLKLDFAVASQCYAANLTALDQLRAVGLINLTSALSLARLEQFSGKPYAGEFDADELCDDDDICFVNFAQQAQQAQQHVPQRAPQAAAPAAAASQQLQAGAADEREASRDAKRARLADAAPPAKRPRASLAEAIAISDDEEDRAAASASSAPAAAAPLDNDNEARAAAPGTSAPAAGAPRVRLAAGAGTSRFAVLSVAPAAAAEEAERSDSDDDDEYIDSDATEASASVPSGRRKKQESLLTVAMKQRGPGEAIHVARALGRYVEAALSLSRPFGQQELYAGNQASRAYAFDLCMRFITALVKQQQDSASASRPSAQAQDDALLRDAIDVTDLGNRPMDALMQYFADIGILVKRAASSKSNRAFLDGIVQRANFPAEKQKQCRQRLRWKLRAASVLAQVMVQAGTLAVAVPIVLCGCTFSRHYISNGDAAKLMPGLFGGDVASFSASTCLSNNQLLPLALQMSAAFWKPLIASLHAHFPFTRVCVARSSDSEWDLSTLKSLISSKKMPLVDSSAAAAEQRRRPTLLASYDRLAAAVNFQGDWSRYADERDAARLDKQYDGTPERPDRPKRTSLARYTGVGIPPSTTWTLHVTRGQVKLEA</sequence>
<feature type="region of interest" description="Disordered" evidence="1">
    <location>
        <begin position="201"/>
        <end position="220"/>
    </location>
</feature>
<proteinExistence type="predicted"/>
<feature type="compositionally biased region" description="Low complexity" evidence="1">
    <location>
        <begin position="207"/>
        <end position="220"/>
    </location>
</feature>